<feature type="transmembrane region" description="Helical" evidence="7">
    <location>
        <begin position="67"/>
        <end position="84"/>
    </location>
</feature>
<evidence type="ECO:0000256" key="5">
    <source>
        <dbReference type="ARBA" id="ARBA00023136"/>
    </source>
</evidence>
<dbReference type="Proteomes" id="UP000564885">
    <property type="component" value="Unassembled WGS sequence"/>
</dbReference>
<name>A0A849IEQ6_9HYPH</name>
<evidence type="ECO:0000256" key="2">
    <source>
        <dbReference type="ARBA" id="ARBA00009399"/>
    </source>
</evidence>
<dbReference type="InterPro" id="IPR051401">
    <property type="entry name" value="GtrA_CellWall_Glycosyl"/>
</dbReference>
<evidence type="ECO:0000256" key="3">
    <source>
        <dbReference type="ARBA" id="ARBA00022692"/>
    </source>
</evidence>
<evidence type="ECO:0000313" key="9">
    <source>
        <dbReference type="EMBL" id="NNM74929.1"/>
    </source>
</evidence>
<keyword evidence="10" id="KW-1185">Reference proteome</keyword>
<dbReference type="GO" id="GO:0005886">
    <property type="term" value="C:plasma membrane"/>
    <property type="evidence" value="ECO:0007669"/>
    <property type="project" value="TreeGrafter"/>
</dbReference>
<keyword evidence="3 7" id="KW-0812">Transmembrane</keyword>
<reference evidence="9 10" key="1">
    <citation type="submission" date="2020-04" db="EMBL/GenBank/DDBJ databases">
        <title>Enterovirga sp. isolate from soil.</title>
        <authorList>
            <person name="Chea S."/>
            <person name="Kim D.-U."/>
        </authorList>
    </citation>
    <scope>NUCLEOTIDE SEQUENCE [LARGE SCALE GENOMIC DNA]</scope>
    <source>
        <strain evidence="9 10">DB1703</strain>
    </source>
</reference>
<dbReference type="PANTHER" id="PTHR38459">
    <property type="entry name" value="PROPHAGE BACTOPRENOL-LINKED GLUCOSE TRANSLOCASE HOMOLOG"/>
    <property type="match status" value="1"/>
</dbReference>
<dbReference type="EMBL" id="JABEPP010000007">
    <property type="protein sequence ID" value="NNM74929.1"/>
    <property type="molecule type" value="Genomic_DNA"/>
</dbReference>
<sequence>MPPVPEATEPRGAPLPAAREGATAASAPLRRPLAEHPLPRFLAVGGIGFSVDAFVFSLAAAAGAADWLARAVSLAVATIVTWRLNRRFTFRPSGRRSEAEAMRYAGVALCAQALNYGLFLALRAVAPALWPVAALAASAGSAAGFSFAGQALVTFRPRGTTPMAAPPAGAGR</sequence>
<proteinExistence type="inferred from homology"/>
<comment type="caution">
    <text evidence="9">The sequence shown here is derived from an EMBL/GenBank/DDBJ whole genome shotgun (WGS) entry which is preliminary data.</text>
</comment>
<gene>
    <name evidence="9" type="ORF">HJG44_21435</name>
</gene>
<dbReference type="RefSeq" id="WP_171220443.1">
    <property type="nucleotide sequence ID" value="NZ_JABEPP010000007.1"/>
</dbReference>
<evidence type="ECO:0000256" key="4">
    <source>
        <dbReference type="ARBA" id="ARBA00022989"/>
    </source>
</evidence>
<accession>A0A849IEQ6</accession>
<evidence type="ECO:0000256" key="1">
    <source>
        <dbReference type="ARBA" id="ARBA00004141"/>
    </source>
</evidence>
<evidence type="ECO:0000256" key="6">
    <source>
        <dbReference type="SAM" id="MobiDB-lite"/>
    </source>
</evidence>
<dbReference type="AlphaFoldDB" id="A0A849IEQ6"/>
<dbReference type="InterPro" id="IPR007267">
    <property type="entry name" value="GtrA_DPMS_TM"/>
</dbReference>
<evidence type="ECO:0000259" key="8">
    <source>
        <dbReference type="Pfam" id="PF04138"/>
    </source>
</evidence>
<dbReference type="Pfam" id="PF04138">
    <property type="entry name" value="GtrA_DPMS_TM"/>
    <property type="match status" value="1"/>
</dbReference>
<feature type="transmembrane region" description="Helical" evidence="7">
    <location>
        <begin position="128"/>
        <end position="153"/>
    </location>
</feature>
<feature type="domain" description="GtrA/DPMS transmembrane" evidence="8">
    <location>
        <begin position="40"/>
        <end position="155"/>
    </location>
</feature>
<keyword evidence="4 7" id="KW-1133">Transmembrane helix</keyword>
<keyword evidence="5 7" id="KW-0472">Membrane</keyword>
<comment type="similarity">
    <text evidence="2">Belongs to the GtrA family.</text>
</comment>
<organism evidence="9 10">
    <name type="scientific">Enterovirga aerilata</name>
    <dbReference type="NCBI Taxonomy" id="2730920"/>
    <lineage>
        <taxon>Bacteria</taxon>
        <taxon>Pseudomonadati</taxon>
        <taxon>Pseudomonadota</taxon>
        <taxon>Alphaproteobacteria</taxon>
        <taxon>Hyphomicrobiales</taxon>
        <taxon>Methylobacteriaceae</taxon>
        <taxon>Enterovirga</taxon>
    </lineage>
</organism>
<comment type="subcellular location">
    <subcellularLocation>
        <location evidence="1">Membrane</location>
        <topology evidence="1">Multi-pass membrane protein</topology>
    </subcellularLocation>
</comment>
<feature type="transmembrane region" description="Helical" evidence="7">
    <location>
        <begin position="104"/>
        <end position="122"/>
    </location>
</feature>
<evidence type="ECO:0000256" key="7">
    <source>
        <dbReference type="SAM" id="Phobius"/>
    </source>
</evidence>
<dbReference type="GO" id="GO:0000271">
    <property type="term" value="P:polysaccharide biosynthetic process"/>
    <property type="evidence" value="ECO:0007669"/>
    <property type="project" value="InterPro"/>
</dbReference>
<protein>
    <submittedName>
        <fullName evidence="9">GtrA family protein</fullName>
    </submittedName>
</protein>
<evidence type="ECO:0000313" key="10">
    <source>
        <dbReference type="Proteomes" id="UP000564885"/>
    </source>
</evidence>
<feature type="region of interest" description="Disordered" evidence="6">
    <location>
        <begin position="1"/>
        <end position="21"/>
    </location>
</feature>
<dbReference type="PANTHER" id="PTHR38459:SF1">
    <property type="entry name" value="PROPHAGE BACTOPRENOL-LINKED GLUCOSE TRANSLOCASE HOMOLOG"/>
    <property type="match status" value="1"/>
</dbReference>
<feature type="transmembrane region" description="Helical" evidence="7">
    <location>
        <begin position="41"/>
        <end position="61"/>
    </location>
</feature>